<feature type="transmembrane region" description="Helical" evidence="1">
    <location>
        <begin position="15"/>
        <end position="38"/>
    </location>
</feature>
<dbReference type="InParanoid" id="A0A2K1LAL4"/>
<dbReference type="Gramene" id="Pp3c1_32509V3.1">
    <property type="protein sequence ID" value="PAC:32971344.CDS.1"/>
    <property type="gene ID" value="Pp3c1_32509"/>
</dbReference>
<evidence type="ECO:0000313" key="4">
    <source>
        <dbReference type="Proteomes" id="UP000006727"/>
    </source>
</evidence>
<dbReference type="EnsemblPlants" id="Pp3c1_32509V3.1">
    <property type="protein sequence ID" value="PAC:32971344.CDS.1"/>
    <property type="gene ID" value="Pp3c1_32509"/>
</dbReference>
<reference evidence="2 4" key="1">
    <citation type="journal article" date="2008" name="Science">
        <title>The Physcomitrella genome reveals evolutionary insights into the conquest of land by plants.</title>
        <authorList>
            <person name="Rensing S."/>
            <person name="Lang D."/>
            <person name="Zimmer A."/>
            <person name="Terry A."/>
            <person name="Salamov A."/>
            <person name="Shapiro H."/>
            <person name="Nishiyama T."/>
            <person name="Perroud P.-F."/>
            <person name="Lindquist E."/>
            <person name="Kamisugi Y."/>
            <person name="Tanahashi T."/>
            <person name="Sakakibara K."/>
            <person name="Fujita T."/>
            <person name="Oishi K."/>
            <person name="Shin-I T."/>
            <person name="Kuroki Y."/>
            <person name="Toyoda A."/>
            <person name="Suzuki Y."/>
            <person name="Hashimoto A."/>
            <person name="Yamaguchi K."/>
            <person name="Sugano A."/>
            <person name="Kohara Y."/>
            <person name="Fujiyama A."/>
            <person name="Anterola A."/>
            <person name="Aoki S."/>
            <person name="Ashton N."/>
            <person name="Barbazuk W.B."/>
            <person name="Barker E."/>
            <person name="Bennetzen J."/>
            <person name="Bezanilla M."/>
            <person name="Blankenship R."/>
            <person name="Cho S.H."/>
            <person name="Dutcher S."/>
            <person name="Estelle M."/>
            <person name="Fawcett J.A."/>
            <person name="Gundlach H."/>
            <person name="Hanada K."/>
            <person name="Heyl A."/>
            <person name="Hicks K.A."/>
            <person name="Hugh J."/>
            <person name="Lohr M."/>
            <person name="Mayer K."/>
            <person name="Melkozernov A."/>
            <person name="Murata T."/>
            <person name="Nelson D."/>
            <person name="Pils B."/>
            <person name="Prigge M."/>
            <person name="Reiss B."/>
            <person name="Renner T."/>
            <person name="Rombauts S."/>
            <person name="Rushton P."/>
            <person name="Sanderfoot A."/>
            <person name="Schween G."/>
            <person name="Shiu S.-H."/>
            <person name="Stueber K."/>
            <person name="Theodoulou F.L."/>
            <person name="Tu H."/>
            <person name="Van de Peer Y."/>
            <person name="Verrier P.J."/>
            <person name="Waters E."/>
            <person name="Wood A."/>
            <person name="Yang L."/>
            <person name="Cove D."/>
            <person name="Cuming A."/>
            <person name="Hasebe M."/>
            <person name="Lucas S."/>
            <person name="Mishler D.B."/>
            <person name="Reski R."/>
            <person name="Grigoriev I."/>
            <person name="Quatrano R.S."/>
            <person name="Boore J.L."/>
        </authorList>
    </citation>
    <scope>NUCLEOTIDE SEQUENCE [LARGE SCALE GENOMIC DNA]</scope>
    <source>
        <strain evidence="3 4">cv. Gransden 2004</strain>
    </source>
</reference>
<name>A0A2K1LAL4_PHYPA</name>
<reference evidence="3" key="3">
    <citation type="submission" date="2020-12" db="UniProtKB">
        <authorList>
            <consortium name="EnsemblPlants"/>
        </authorList>
    </citation>
    <scope>IDENTIFICATION</scope>
</reference>
<accession>A0A2K1LAL4</accession>
<keyword evidence="1" id="KW-1133">Transmembrane helix</keyword>
<organism evidence="2">
    <name type="scientific">Physcomitrium patens</name>
    <name type="common">Spreading-leaved earth moss</name>
    <name type="synonym">Physcomitrella patens</name>
    <dbReference type="NCBI Taxonomy" id="3218"/>
    <lineage>
        <taxon>Eukaryota</taxon>
        <taxon>Viridiplantae</taxon>
        <taxon>Streptophyta</taxon>
        <taxon>Embryophyta</taxon>
        <taxon>Bryophyta</taxon>
        <taxon>Bryophytina</taxon>
        <taxon>Bryopsida</taxon>
        <taxon>Funariidae</taxon>
        <taxon>Funariales</taxon>
        <taxon>Funariaceae</taxon>
        <taxon>Physcomitrium</taxon>
    </lineage>
</organism>
<protein>
    <submittedName>
        <fullName evidence="2 3">Uncharacterized protein</fullName>
    </submittedName>
</protein>
<dbReference type="EMBL" id="ABEU02000001">
    <property type="protein sequence ID" value="PNR63069.1"/>
    <property type="molecule type" value="Genomic_DNA"/>
</dbReference>
<reference evidence="2 4" key="2">
    <citation type="journal article" date="2018" name="Plant J.">
        <title>The Physcomitrella patens chromosome-scale assembly reveals moss genome structure and evolution.</title>
        <authorList>
            <person name="Lang D."/>
            <person name="Ullrich K.K."/>
            <person name="Murat F."/>
            <person name="Fuchs J."/>
            <person name="Jenkins J."/>
            <person name="Haas F.B."/>
            <person name="Piednoel M."/>
            <person name="Gundlach H."/>
            <person name="Van Bel M."/>
            <person name="Meyberg R."/>
            <person name="Vives C."/>
            <person name="Morata J."/>
            <person name="Symeonidi A."/>
            <person name="Hiss M."/>
            <person name="Muchero W."/>
            <person name="Kamisugi Y."/>
            <person name="Saleh O."/>
            <person name="Blanc G."/>
            <person name="Decker E.L."/>
            <person name="van Gessel N."/>
            <person name="Grimwood J."/>
            <person name="Hayes R.D."/>
            <person name="Graham S.W."/>
            <person name="Gunter L.E."/>
            <person name="McDaniel S.F."/>
            <person name="Hoernstein S.N.W."/>
            <person name="Larsson A."/>
            <person name="Li F.W."/>
            <person name="Perroud P.F."/>
            <person name="Phillips J."/>
            <person name="Ranjan P."/>
            <person name="Rokshar D.S."/>
            <person name="Rothfels C.J."/>
            <person name="Schneider L."/>
            <person name="Shu S."/>
            <person name="Stevenson D.W."/>
            <person name="Thummler F."/>
            <person name="Tillich M."/>
            <person name="Villarreal Aguilar J.C."/>
            <person name="Widiez T."/>
            <person name="Wong G.K."/>
            <person name="Wymore A."/>
            <person name="Zhang Y."/>
            <person name="Zimmer A.D."/>
            <person name="Quatrano R.S."/>
            <person name="Mayer K.F.X."/>
            <person name="Goodstein D."/>
            <person name="Casacuberta J.M."/>
            <person name="Vandepoele K."/>
            <person name="Reski R."/>
            <person name="Cuming A.C."/>
            <person name="Tuskan G.A."/>
            <person name="Maumus F."/>
            <person name="Salse J."/>
            <person name="Schmutz J."/>
            <person name="Rensing S.A."/>
        </authorList>
    </citation>
    <scope>NUCLEOTIDE SEQUENCE [LARGE SCALE GENOMIC DNA]</scope>
    <source>
        <strain evidence="3 4">cv. Gransden 2004</strain>
    </source>
</reference>
<dbReference type="Proteomes" id="UP000006727">
    <property type="component" value="Chromosome 1"/>
</dbReference>
<evidence type="ECO:0000313" key="2">
    <source>
        <dbReference type="EMBL" id="PNR63069.1"/>
    </source>
</evidence>
<evidence type="ECO:0000256" key="1">
    <source>
        <dbReference type="SAM" id="Phobius"/>
    </source>
</evidence>
<sequence length="71" mass="7773">MCAFFWRFGCGVHTVAWLCGKATLVGFVLLSFGFFLFYGEAEAGRSAYCCGGCALRLALTSKEWRCPTISS</sequence>
<dbReference type="AlphaFoldDB" id="A0A2K1LAL4"/>
<evidence type="ECO:0000313" key="3">
    <source>
        <dbReference type="EnsemblPlants" id="PAC:32971344.CDS.1"/>
    </source>
</evidence>
<keyword evidence="1" id="KW-0812">Transmembrane</keyword>
<proteinExistence type="predicted"/>
<keyword evidence="1" id="KW-0472">Membrane</keyword>
<gene>
    <name evidence="2" type="ORF">PHYPA_001494</name>
</gene>
<keyword evidence="4" id="KW-1185">Reference proteome</keyword>